<feature type="transmembrane region" description="Helical" evidence="1">
    <location>
        <begin position="53"/>
        <end position="80"/>
    </location>
</feature>
<evidence type="ECO:0000313" key="2">
    <source>
        <dbReference type="EMBL" id="NKZ25041.1"/>
    </source>
</evidence>
<dbReference type="EMBL" id="JAAXPN010000016">
    <property type="protein sequence ID" value="NKZ25041.1"/>
    <property type="molecule type" value="Genomic_DNA"/>
</dbReference>
<evidence type="ECO:0000313" key="3">
    <source>
        <dbReference type="Proteomes" id="UP000549765"/>
    </source>
</evidence>
<keyword evidence="1" id="KW-0472">Membrane</keyword>
<keyword evidence="1" id="KW-1133">Transmembrane helix</keyword>
<dbReference type="RefSeq" id="WP_168722832.1">
    <property type="nucleotide sequence ID" value="NZ_JAAXPN010000016.1"/>
</dbReference>
<protein>
    <submittedName>
        <fullName evidence="2">Uncharacterized protein</fullName>
    </submittedName>
</protein>
<keyword evidence="1" id="KW-0812">Transmembrane</keyword>
<sequence length="167" mass="19329">MSRKLIYQIYFLLCMTIFATFLGYVLIAFVHIPISKGNMIKNLIGFNPGWNFFFTHNLLFAIILSVLPFINLLLIFTQLVSFGFNIYFIHKLSLGLQVTLFFRHAIFETAAMFCSVVISLIFYDMCQEFLEDKKINKNKRIKSLIFWYGVMVTLILLAALMEGSAHA</sequence>
<gene>
    <name evidence="2" type="ORF">HF964_09630</name>
</gene>
<proteinExistence type="predicted"/>
<dbReference type="Proteomes" id="UP000549765">
    <property type="component" value="Unassembled WGS sequence"/>
</dbReference>
<comment type="caution">
    <text evidence="2">The sequence shown here is derived from an EMBL/GenBank/DDBJ whole genome shotgun (WGS) entry which is preliminary data.</text>
</comment>
<name>A0A7X6S499_9LACO</name>
<organism evidence="2 3">
    <name type="scientific">Periweissella fabalis</name>
    <dbReference type="NCBI Taxonomy" id="1070421"/>
    <lineage>
        <taxon>Bacteria</taxon>
        <taxon>Bacillati</taxon>
        <taxon>Bacillota</taxon>
        <taxon>Bacilli</taxon>
        <taxon>Lactobacillales</taxon>
        <taxon>Lactobacillaceae</taxon>
        <taxon>Periweissella</taxon>
    </lineage>
</organism>
<accession>A0A7X6S499</accession>
<reference evidence="2 3" key="1">
    <citation type="submission" date="2020-04" db="EMBL/GenBank/DDBJ databases">
        <title>MicrobeNet Type strains.</title>
        <authorList>
            <person name="Nicholson A.C."/>
        </authorList>
    </citation>
    <scope>NUCLEOTIDE SEQUENCE [LARGE SCALE GENOMIC DNA]</scope>
    <source>
        <strain evidence="2 3">CCUG 61472</strain>
    </source>
</reference>
<evidence type="ECO:0000256" key="1">
    <source>
        <dbReference type="SAM" id="Phobius"/>
    </source>
</evidence>
<keyword evidence="3" id="KW-1185">Reference proteome</keyword>
<dbReference type="AlphaFoldDB" id="A0A7X6S499"/>
<feature type="transmembrane region" description="Helical" evidence="1">
    <location>
        <begin position="6"/>
        <end position="32"/>
    </location>
</feature>
<feature type="transmembrane region" description="Helical" evidence="1">
    <location>
        <begin position="100"/>
        <end position="123"/>
    </location>
</feature>
<feature type="transmembrane region" description="Helical" evidence="1">
    <location>
        <begin position="144"/>
        <end position="161"/>
    </location>
</feature>